<dbReference type="EMBL" id="WVUD01000032">
    <property type="protein sequence ID" value="MYL84427.1"/>
    <property type="molecule type" value="Genomic_DNA"/>
</dbReference>
<keyword evidence="3" id="KW-1185">Reference proteome</keyword>
<gene>
    <name evidence="2" type="ORF">GTA51_14975</name>
</gene>
<dbReference type="AlphaFoldDB" id="A0A7C9ITE0"/>
<evidence type="ECO:0000313" key="2">
    <source>
        <dbReference type="EMBL" id="MYL84427.1"/>
    </source>
</evidence>
<accession>A0A7C9ITE0</accession>
<dbReference type="RefSeq" id="WP_160962448.1">
    <property type="nucleotide sequence ID" value="NZ_WVUD01000032.1"/>
</dbReference>
<evidence type="ECO:0000256" key="1">
    <source>
        <dbReference type="SAM" id="MobiDB-lite"/>
    </source>
</evidence>
<evidence type="ECO:0000313" key="3">
    <source>
        <dbReference type="Proteomes" id="UP000482487"/>
    </source>
</evidence>
<name>A0A7C9ITE0_9BACT</name>
<protein>
    <submittedName>
        <fullName evidence="2">Uncharacterized protein</fullName>
    </submittedName>
</protein>
<proteinExistence type="predicted"/>
<feature type="region of interest" description="Disordered" evidence="1">
    <location>
        <begin position="1"/>
        <end position="30"/>
    </location>
</feature>
<reference evidence="2 3" key="1">
    <citation type="submission" date="2020-01" db="EMBL/GenBank/DDBJ databases">
        <title>Genome sequence of Desulfovibrio aerotolerans DSM 16695(T).</title>
        <authorList>
            <person name="Karnachuk O."/>
            <person name="Avakyan M."/>
            <person name="Mardanov A."/>
            <person name="Kadnikov V."/>
            <person name="Ravin N."/>
        </authorList>
    </citation>
    <scope>NUCLEOTIDE SEQUENCE [LARGE SCALE GENOMIC DNA]</scope>
    <source>
        <strain evidence="2 3">DSM 16695</strain>
    </source>
</reference>
<sequence length="353" mass="38466">MADYNGAVNKVGGSALPGGPMEGFTSKPPQKETLDEIVKSMRKENVEAFTGATGGVGGIPTDEHGHVTVEVTVDLEGKALKELKKKLKEATSPDDLLDLLDQETKRCEVAIGKANALAGKHAYIVGTILINMESQVRNDSTQSWEGYCEAKGINLKIKARIRQLYMSIARIPGVTSYLYWGVDKLGKVGPILSKIDWLDQTDPLGSLMSIYDISADSVYEEVLEKINASISYARLQANGLNGSKETNLKYTEAGHKIEGRDIKALKAIKASNGTNEQLDAYLLSIIKNDGKRPGDESENSPKLPNIHEQAQILLDTVNKFMELPTIETPIELSRIDALIKGLEALKLKVSSKD</sequence>
<dbReference type="Proteomes" id="UP000482487">
    <property type="component" value="Unassembled WGS sequence"/>
</dbReference>
<dbReference type="OrthoDB" id="5462655at2"/>
<comment type="caution">
    <text evidence="2">The sequence shown here is derived from an EMBL/GenBank/DDBJ whole genome shotgun (WGS) entry which is preliminary data.</text>
</comment>
<organism evidence="2 3">
    <name type="scientific">Solidesulfovibrio aerotolerans</name>
    <dbReference type="NCBI Taxonomy" id="295255"/>
    <lineage>
        <taxon>Bacteria</taxon>
        <taxon>Pseudomonadati</taxon>
        <taxon>Thermodesulfobacteriota</taxon>
        <taxon>Desulfovibrionia</taxon>
        <taxon>Desulfovibrionales</taxon>
        <taxon>Desulfovibrionaceae</taxon>
        <taxon>Solidesulfovibrio</taxon>
    </lineage>
</organism>